<feature type="compositionally biased region" description="Polar residues" evidence="1">
    <location>
        <begin position="604"/>
        <end position="613"/>
    </location>
</feature>
<organism evidence="2 3">
    <name type="scientific">Fusarium langsethiae</name>
    <dbReference type="NCBI Taxonomy" id="179993"/>
    <lineage>
        <taxon>Eukaryota</taxon>
        <taxon>Fungi</taxon>
        <taxon>Dikarya</taxon>
        <taxon>Ascomycota</taxon>
        <taxon>Pezizomycotina</taxon>
        <taxon>Sordariomycetes</taxon>
        <taxon>Hypocreomycetidae</taxon>
        <taxon>Hypocreales</taxon>
        <taxon>Nectriaceae</taxon>
        <taxon>Fusarium</taxon>
    </lineage>
</organism>
<dbReference type="AlphaFoldDB" id="A0A0M9F4D3"/>
<feature type="compositionally biased region" description="Basic and acidic residues" evidence="1">
    <location>
        <begin position="656"/>
        <end position="668"/>
    </location>
</feature>
<feature type="region of interest" description="Disordered" evidence="1">
    <location>
        <begin position="594"/>
        <end position="686"/>
    </location>
</feature>
<evidence type="ECO:0000313" key="2">
    <source>
        <dbReference type="EMBL" id="KPA45868.1"/>
    </source>
</evidence>
<feature type="region of interest" description="Disordered" evidence="1">
    <location>
        <begin position="440"/>
        <end position="487"/>
    </location>
</feature>
<sequence length="915" mass="103450">MNAKGDLCSPSVNPTVDAPDQGPGTQLQSPGLSKRRRPGRPVGSKNKAKVMVPPAGGLGLQNRTVFLPWNEIDISDSSEDDKNDFKDIHYNGSEWEDDTSNSEIKYEFKAVSEQWQAYRKGVQQMTRLLQNKGPITKSVTEAQRAFFPPLARRRTAVWNQAKEDNLNNRWEDSLEKAAIERYSKGANSLLVAWKITSDCFEYHGETKRNPLWTHDFCRKLTRIMAHPLFANGSDHRFIPIFIRWAVICRADDGHGFTETEQELLGDAYSGDLRPSDRPESMVERFRRYQQGRKDGDRIVSRHAQLMSRIADISKTIKKESIGSFAPVKTRDLTVIIEALDTLERYTADTTCETYFLVYSASKGSGVYPVGLFELFEAYKTSWINLERRRMPDYTQILLADITTNDQANEAVVAIEGAGEHDTDQTQCNPIRADDHGSKIASEANNLPRNSDGYFPQDHRPSRSPSNLEDGEIPEDAEAPASTHTNDDHLYESRRSLIRIVHSSGALAQSDPLKPPEITLTQSCESDFDLYQEVDKLLLSCSAPSIEHTEPKAPQALMTLPCNNDPYRDPAGFYDNYYKNDTKGDFRNVDKLFNRPNGNGKPSAEVSTTTQTSGALGRHKEPMTLPSRMHRRDFNGIQGEDYPKRRRIYGPNRSQVRRSDGRNSANERRGIHRPQRSPGAQLQAPTAPRAWQLEQSAYSPTPDSNVHPAHYSFATHSGTQDQFELSRQLEDSRRTISRMQHDLDLIHDTQRETASLNGKLQDYNNQLRGQVADLRAQLSYSTQTLTAQIREQVKIARSAASSVERLQEVVDKQKKAIHKLVQEKKASDKNIQTLERSQNQDHPSLPLRPVNAKAETRKTTSQKRRERREAKREKRELERLSTLAPAPGFIQAPVTAPAPPSFPSVLFDLHDGIQVK</sequence>
<dbReference type="EMBL" id="JXCE01000009">
    <property type="protein sequence ID" value="KPA45868.1"/>
    <property type="molecule type" value="Genomic_DNA"/>
</dbReference>
<accession>A0A0M9F4D3</accession>
<reference evidence="2 3" key="1">
    <citation type="submission" date="2015-04" db="EMBL/GenBank/DDBJ databases">
        <title>The draft genome sequence of Fusarium langsethiae, a T-2/HT-2 mycotoxin producer.</title>
        <authorList>
            <person name="Lysoe E."/>
            <person name="Divon H.H."/>
            <person name="Terzi V."/>
            <person name="Orru L."/>
            <person name="Lamontanara A."/>
            <person name="Kolseth A.-K."/>
            <person name="Frandsen R.J."/>
            <person name="Nielsen K."/>
            <person name="Thrane U."/>
        </authorList>
    </citation>
    <scope>NUCLEOTIDE SEQUENCE [LARGE SCALE GENOMIC DNA]</scope>
    <source>
        <strain evidence="2 3">Fl201059</strain>
    </source>
</reference>
<comment type="caution">
    <text evidence="2">The sequence shown here is derived from an EMBL/GenBank/DDBJ whole genome shotgun (WGS) entry which is preliminary data.</text>
</comment>
<feature type="compositionally biased region" description="Polar residues" evidence="1">
    <location>
        <begin position="828"/>
        <end position="841"/>
    </location>
</feature>
<feature type="region of interest" description="Disordered" evidence="1">
    <location>
        <begin position="823"/>
        <end position="885"/>
    </location>
</feature>
<gene>
    <name evidence="2" type="ORF">FLAG1_01188</name>
</gene>
<evidence type="ECO:0000313" key="3">
    <source>
        <dbReference type="Proteomes" id="UP000037904"/>
    </source>
</evidence>
<dbReference type="Proteomes" id="UP000037904">
    <property type="component" value="Unassembled WGS sequence"/>
</dbReference>
<name>A0A0M9F4D3_FUSLA</name>
<proteinExistence type="predicted"/>
<keyword evidence="3" id="KW-1185">Reference proteome</keyword>
<feature type="compositionally biased region" description="Acidic residues" evidence="1">
    <location>
        <begin position="468"/>
        <end position="477"/>
    </location>
</feature>
<evidence type="ECO:0000256" key="1">
    <source>
        <dbReference type="SAM" id="MobiDB-lite"/>
    </source>
</evidence>
<protein>
    <submittedName>
        <fullName evidence="2">Uncharacterized protein</fullName>
    </submittedName>
</protein>
<feature type="compositionally biased region" description="Basic and acidic residues" evidence="1">
    <location>
        <begin position="866"/>
        <end position="878"/>
    </location>
</feature>
<feature type="region of interest" description="Disordered" evidence="1">
    <location>
        <begin position="1"/>
        <end position="55"/>
    </location>
</feature>